<dbReference type="GO" id="GO:0000302">
    <property type="term" value="P:response to reactive oxygen species"/>
    <property type="evidence" value="ECO:0007669"/>
    <property type="project" value="InterPro"/>
</dbReference>
<evidence type="ECO:0000256" key="9">
    <source>
        <dbReference type="PIRSR" id="PIRSR000238-1"/>
    </source>
</evidence>
<dbReference type="InterPro" id="IPR050097">
    <property type="entry name" value="Ferredoxin-NADP_redctase_2"/>
</dbReference>
<reference evidence="14" key="1">
    <citation type="submission" date="2016-04" db="EMBL/GenBank/DDBJ databases">
        <title>Complete Genome Sequences of Twelve Strains of a Stable Defined Moderately Diverse Mouse Microbiota 2 (sDMDMm2).</title>
        <authorList>
            <person name="Uchimura Y."/>
            <person name="Wyss M."/>
            <person name="Brugiroux S."/>
            <person name="Limenitakis J.P."/>
            <person name="Stecher B."/>
            <person name="McCoy K.D."/>
            <person name="Macpherson A.J."/>
        </authorList>
    </citation>
    <scope>NUCLEOTIDE SEQUENCE [LARGE SCALE GENOMIC DNA]</scope>
    <source>
        <strain evidence="14">YL27</strain>
    </source>
</reference>
<dbReference type="PRINTS" id="PR00469">
    <property type="entry name" value="PNDRDTASEII"/>
</dbReference>
<comment type="similarity">
    <text evidence="1">Belongs to the class-II pyridine nucleotide-disulfide oxidoreductase family.</text>
</comment>
<accession>A0A1Z2XJ81</accession>
<dbReference type="InterPro" id="IPR012081">
    <property type="entry name" value="Alkyl_hydroperoxide_Rdtase_suF"/>
</dbReference>
<comment type="cofactor">
    <cofactor evidence="9">
        <name>FAD</name>
        <dbReference type="ChEBI" id="CHEBI:57692"/>
    </cofactor>
    <text evidence="9">Binds 1 FAD per subunit.</text>
</comment>
<evidence type="ECO:0000313" key="13">
    <source>
        <dbReference type="EMBL" id="ANU63427.1"/>
    </source>
</evidence>
<feature type="binding site" evidence="9">
    <location>
        <begin position="355"/>
        <end position="369"/>
    </location>
    <ligand>
        <name>NAD(+)</name>
        <dbReference type="ChEBI" id="CHEBI:57540"/>
    </ligand>
</feature>
<dbReference type="InterPro" id="IPR008255">
    <property type="entry name" value="Pyr_nucl-diS_OxRdtase_2_AS"/>
</dbReference>
<evidence type="ECO:0000256" key="8">
    <source>
        <dbReference type="ARBA" id="ARBA00023284"/>
    </source>
</evidence>
<evidence type="ECO:0000256" key="2">
    <source>
        <dbReference type="ARBA" id="ARBA00011738"/>
    </source>
</evidence>
<dbReference type="Gene3D" id="3.40.30.80">
    <property type="match status" value="1"/>
</dbReference>
<evidence type="ECO:0000256" key="10">
    <source>
        <dbReference type="PIRSR" id="PIRSR000238-2"/>
    </source>
</evidence>
<dbReference type="PIRSF" id="PIRSF000238">
    <property type="entry name" value="AhpF"/>
    <property type="match status" value="1"/>
</dbReference>
<keyword evidence="14" id="KW-1185">Reference proteome</keyword>
<dbReference type="STRING" id="1796646.A4V02_06630"/>
<keyword evidence="7 10" id="KW-1015">Disulfide bond</keyword>
<keyword evidence="5" id="KW-0560">Oxidoreductase</keyword>
<keyword evidence="8 10" id="KW-0676">Redox-active center</keyword>
<evidence type="ECO:0000256" key="6">
    <source>
        <dbReference type="ARBA" id="ARBA00023027"/>
    </source>
</evidence>
<comment type="subunit">
    <text evidence="2">Homodimer.</text>
</comment>
<sequence length="519" mass="54750">MLDKDIIEQLKSIFGNLKSDIVFLLQQSDNAAQSSEMKSFLDDVASTSPHLSVVESNDKAEAPTFEIVKNGQPTGVKFCGIPNGHEFTTLLLAILNSDGQGKNLPDETLASRIKVLKGPIDLQTFVSLTCTNCPDVAQALNIIAILNPSVQNTVIDGAVVPELVQPLNIQSVPSVYADGKPFSVGRSSLGDLLEKLESVYGFSDNTALQPVTREYDVIILGGGPAGAAAAVYCARKGFNTAVIAKSVGGQVRETMDIENLISVPKTTGPQLAADLKTHLSQYAIDIFEDRNVDSADVTGSEKTLVCGNETFKGKALIIATGAGWRKLSIPGESEHIGHGVAFCTHCDGPFYAGKRVAVIGGGNSGIEAAIDLAAMCPHVDVFEFLDTLKADGVLQSKSADMNNIDIHVSSQVTEIIGDGKNVSGIKVKDRVSGAETVYPVSGVFVQIGLVPNSSLFKDSIAITRSGEIIVDERCRTSVNGVYAAGDVTTVPYKQIVVAMGEGAKAALSVFEDSMRGMLG</sequence>
<dbReference type="SUPFAM" id="SSF52833">
    <property type="entry name" value="Thioredoxin-like"/>
    <property type="match status" value="2"/>
</dbReference>
<dbReference type="InterPro" id="IPR044141">
    <property type="entry name" value="AhpF_NTD_C"/>
</dbReference>
<dbReference type="AlphaFoldDB" id="A0A1B1S9F7"/>
<keyword evidence="4 9" id="KW-0274">FAD</keyword>
<name>A0A1B1S9F7_9BACT</name>
<keyword evidence="9" id="KW-0521">NADP</keyword>
<organism evidence="13 14">
    <name type="scientific">Muribaculum intestinale</name>
    <dbReference type="NCBI Taxonomy" id="1796646"/>
    <lineage>
        <taxon>Bacteria</taxon>
        <taxon>Pseudomonadati</taxon>
        <taxon>Bacteroidota</taxon>
        <taxon>Bacteroidia</taxon>
        <taxon>Bacteroidales</taxon>
        <taxon>Muribaculaceae</taxon>
        <taxon>Muribaculum</taxon>
    </lineage>
</organism>
<evidence type="ECO:0000256" key="1">
    <source>
        <dbReference type="ARBA" id="ARBA00009333"/>
    </source>
</evidence>
<evidence type="ECO:0000256" key="7">
    <source>
        <dbReference type="ARBA" id="ARBA00023157"/>
    </source>
</evidence>
<evidence type="ECO:0000256" key="3">
    <source>
        <dbReference type="ARBA" id="ARBA00022630"/>
    </source>
</evidence>
<feature type="binding site" evidence="9">
    <location>
        <begin position="476"/>
        <end position="486"/>
    </location>
    <ligand>
        <name>FAD</name>
        <dbReference type="ChEBI" id="CHEBI:57692"/>
    </ligand>
</feature>
<dbReference type="OrthoDB" id="9806179at2"/>
<protein>
    <submittedName>
        <fullName evidence="13">Alkyl hydroperoxide reductase subunit F</fullName>
    </submittedName>
</protein>
<dbReference type="GeneID" id="65536527"/>
<gene>
    <name evidence="13" type="ORF">A4V02_06630</name>
</gene>
<dbReference type="PRINTS" id="PR00368">
    <property type="entry name" value="FADPNR"/>
</dbReference>
<accession>A0A1B1S9F7</accession>
<dbReference type="Pfam" id="PF07992">
    <property type="entry name" value="Pyr_redox_2"/>
    <property type="match status" value="1"/>
</dbReference>
<proteinExistence type="inferred from homology"/>
<dbReference type="PROSITE" id="PS00573">
    <property type="entry name" value="PYRIDINE_REDOX_2"/>
    <property type="match status" value="1"/>
</dbReference>
<dbReference type="Gene3D" id="3.50.50.60">
    <property type="entry name" value="FAD/NAD(P)-binding domain"/>
    <property type="match status" value="2"/>
</dbReference>
<evidence type="ECO:0000256" key="4">
    <source>
        <dbReference type="ARBA" id="ARBA00022827"/>
    </source>
</evidence>
<feature type="disulfide bond" description="Redox-active" evidence="10">
    <location>
        <begin position="343"/>
        <end position="346"/>
    </location>
</feature>
<feature type="binding site" evidence="9">
    <location>
        <begin position="216"/>
        <end position="231"/>
    </location>
    <ligand>
        <name>FAD</name>
        <dbReference type="ChEBI" id="CHEBI:57692"/>
    </ligand>
</feature>
<dbReference type="GO" id="GO:0050660">
    <property type="term" value="F:flavin adenine dinucleotide binding"/>
    <property type="evidence" value="ECO:0007669"/>
    <property type="project" value="InterPro"/>
</dbReference>
<evidence type="ECO:0000256" key="5">
    <source>
        <dbReference type="ARBA" id="ARBA00023002"/>
    </source>
</evidence>
<dbReference type="InterPro" id="IPR036188">
    <property type="entry name" value="FAD/NAD-bd_sf"/>
</dbReference>
<dbReference type="InterPro" id="IPR023753">
    <property type="entry name" value="FAD/NAD-binding_dom"/>
</dbReference>
<dbReference type="NCBIfam" id="TIGR03140">
    <property type="entry name" value="AhpF"/>
    <property type="match status" value="1"/>
</dbReference>
<evidence type="ECO:0000259" key="12">
    <source>
        <dbReference type="Pfam" id="PF13192"/>
    </source>
</evidence>
<dbReference type="GO" id="GO:0102039">
    <property type="term" value="F:NADH-dependent peroxiredoxin activity"/>
    <property type="evidence" value="ECO:0007669"/>
    <property type="project" value="InterPro"/>
</dbReference>
<evidence type="ECO:0000313" key="14">
    <source>
        <dbReference type="Proteomes" id="UP000186351"/>
    </source>
</evidence>
<feature type="domain" description="Thioredoxin-like fold" evidence="12">
    <location>
        <begin position="126"/>
        <end position="196"/>
    </location>
</feature>
<evidence type="ECO:0000259" key="11">
    <source>
        <dbReference type="Pfam" id="PF07992"/>
    </source>
</evidence>
<dbReference type="InterPro" id="IPR036249">
    <property type="entry name" value="Thioredoxin-like_sf"/>
</dbReference>
<dbReference type="InterPro" id="IPR012336">
    <property type="entry name" value="Thioredoxin-like_fold"/>
</dbReference>
<feature type="domain" description="FAD/NAD(P)-binding" evidence="11">
    <location>
        <begin position="215"/>
        <end position="502"/>
    </location>
</feature>
<dbReference type="Proteomes" id="UP000186351">
    <property type="component" value="Chromosome"/>
</dbReference>
<dbReference type="CDD" id="cd03026">
    <property type="entry name" value="AhpF_NTD_C"/>
    <property type="match status" value="1"/>
</dbReference>
<dbReference type="GO" id="GO:0016668">
    <property type="term" value="F:oxidoreductase activity, acting on a sulfur group of donors, NAD(P) as acceptor"/>
    <property type="evidence" value="ECO:0007669"/>
    <property type="project" value="UniProtKB-ARBA"/>
</dbReference>
<dbReference type="KEGG" id="pary:A4V02_06630"/>
<keyword evidence="3" id="KW-0285">Flavoprotein</keyword>
<dbReference type="RefSeq" id="WP_068960754.1">
    <property type="nucleotide sequence ID" value="NZ_CAJTAP010000012.1"/>
</dbReference>
<dbReference type="GO" id="GO:0051287">
    <property type="term" value="F:NAD binding"/>
    <property type="evidence" value="ECO:0007669"/>
    <property type="project" value="InterPro"/>
</dbReference>
<dbReference type="InterPro" id="IPR044142">
    <property type="entry name" value="AhpF_NTD_N"/>
</dbReference>
<dbReference type="PANTHER" id="PTHR48105">
    <property type="entry name" value="THIOREDOXIN REDUCTASE 1-RELATED-RELATED"/>
    <property type="match status" value="1"/>
</dbReference>
<dbReference type="EMBL" id="CP015402">
    <property type="protein sequence ID" value="ANU63427.1"/>
    <property type="molecule type" value="Genomic_DNA"/>
</dbReference>
<dbReference type="CDD" id="cd02974">
    <property type="entry name" value="AhpF_NTD_N"/>
    <property type="match status" value="1"/>
</dbReference>
<keyword evidence="6 9" id="KW-0520">NAD</keyword>
<dbReference type="Pfam" id="PF13192">
    <property type="entry name" value="Thioredoxin_3"/>
    <property type="match status" value="1"/>
</dbReference>
<dbReference type="SUPFAM" id="SSF51905">
    <property type="entry name" value="FAD/NAD(P)-binding domain"/>
    <property type="match status" value="1"/>
</dbReference>